<comment type="similarity">
    <text evidence="1">Belongs to the helicase family.</text>
</comment>
<keyword evidence="1" id="KW-0233">DNA recombination</keyword>
<name>A0A2K3M900_TRIPR</name>
<feature type="domain" description="DNA helicase Pif1-like DEAD-box helicase" evidence="2">
    <location>
        <begin position="3"/>
        <end position="65"/>
    </location>
</feature>
<dbReference type="GO" id="GO:0005524">
    <property type="term" value="F:ATP binding"/>
    <property type="evidence" value="ECO:0007669"/>
    <property type="project" value="UniProtKB-KW"/>
</dbReference>
<comment type="caution">
    <text evidence="3">The sequence shown here is derived from an EMBL/GenBank/DDBJ whole genome shotgun (WGS) entry which is preliminary data.</text>
</comment>
<organism evidence="3 4">
    <name type="scientific">Trifolium pratense</name>
    <name type="common">Red clover</name>
    <dbReference type="NCBI Taxonomy" id="57577"/>
    <lineage>
        <taxon>Eukaryota</taxon>
        <taxon>Viridiplantae</taxon>
        <taxon>Streptophyta</taxon>
        <taxon>Embryophyta</taxon>
        <taxon>Tracheophyta</taxon>
        <taxon>Spermatophyta</taxon>
        <taxon>Magnoliopsida</taxon>
        <taxon>eudicotyledons</taxon>
        <taxon>Gunneridae</taxon>
        <taxon>Pentapetalae</taxon>
        <taxon>rosids</taxon>
        <taxon>fabids</taxon>
        <taxon>Fabales</taxon>
        <taxon>Fabaceae</taxon>
        <taxon>Papilionoideae</taxon>
        <taxon>50 kb inversion clade</taxon>
        <taxon>NPAAA clade</taxon>
        <taxon>Hologalegina</taxon>
        <taxon>IRL clade</taxon>
        <taxon>Trifolieae</taxon>
        <taxon>Trifolium</taxon>
    </lineage>
</organism>
<evidence type="ECO:0000313" key="4">
    <source>
        <dbReference type="Proteomes" id="UP000236291"/>
    </source>
</evidence>
<accession>A0A2K3M900</accession>
<comment type="catalytic activity">
    <reaction evidence="1">
        <text>ATP + H2O = ADP + phosphate + H(+)</text>
        <dbReference type="Rhea" id="RHEA:13065"/>
        <dbReference type="ChEBI" id="CHEBI:15377"/>
        <dbReference type="ChEBI" id="CHEBI:15378"/>
        <dbReference type="ChEBI" id="CHEBI:30616"/>
        <dbReference type="ChEBI" id="CHEBI:43474"/>
        <dbReference type="ChEBI" id="CHEBI:456216"/>
        <dbReference type="EC" id="5.6.2.3"/>
    </reaction>
</comment>
<keyword evidence="1 3" id="KW-0347">Helicase</keyword>
<dbReference type="GO" id="GO:0006281">
    <property type="term" value="P:DNA repair"/>
    <property type="evidence" value="ECO:0007669"/>
    <property type="project" value="UniProtKB-KW"/>
</dbReference>
<dbReference type="AlphaFoldDB" id="A0A2K3M900"/>
<reference evidence="3 4" key="1">
    <citation type="journal article" date="2014" name="Am. J. Bot.">
        <title>Genome assembly and annotation for red clover (Trifolium pratense; Fabaceae).</title>
        <authorList>
            <person name="Istvanek J."/>
            <person name="Jaros M."/>
            <person name="Krenek A."/>
            <person name="Repkova J."/>
        </authorList>
    </citation>
    <scope>NUCLEOTIDE SEQUENCE [LARGE SCALE GENOMIC DNA]</scope>
    <source>
        <strain evidence="4">cv. Tatra</strain>
        <tissue evidence="3">Young leaves</tissue>
    </source>
</reference>
<dbReference type="Pfam" id="PF05970">
    <property type="entry name" value="PIF1"/>
    <property type="match status" value="1"/>
</dbReference>
<dbReference type="EMBL" id="ASHM01053369">
    <property type="protein sequence ID" value="PNX87243.1"/>
    <property type="molecule type" value="Genomic_DNA"/>
</dbReference>
<comment type="cofactor">
    <cofactor evidence="1">
        <name>Mg(2+)</name>
        <dbReference type="ChEBI" id="CHEBI:18420"/>
    </cofactor>
</comment>
<keyword evidence="1" id="KW-0234">DNA repair</keyword>
<keyword evidence="1" id="KW-0378">Hydrolase</keyword>
<keyword evidence="1" id="KW-0227">DNA damage</keyword>
<dbReference type="PANTHER" id="PTHR10492">
    <property type="match status" value="1"/>
</dbReference>
<keyword evidence="1" id="KW-0067">ATP-binding</keyword>
<dbReference type="InterPro" id="IPR027417">
    <property type="entry name" value="P-loop_NTPase"/>
</dbReference>
<dbReference type="GO" id="GO:0043139">
    <property type="term" value="F:5'-3' DNA helicase activity"/>
    <property type="evidence" value="ECO:0007669"/>
    <property type="project" value="UniProtKB-EC"/>
</dbReference>
<dbReference type="EC" id="5.6.2.3" evidence="1"/>
<dbReference type="GO" id="GO:0016887">
    <property type="term" value="F:ATP hydrolysis activity"/>
    <property type="evidence" value="ECO:0007669"/>
    <property type="project" value="RHEA"/>
</dbReference>
<dbReference type="Gene3D" id="3.40.50.300">
    <property type="entry name" value="P-loop containing nucleotide triphosphate hydrolases"/>
    <property type="match status" value="1"/>
</dbReference>
<evidence type="ECO:0000259" key="2">
    <source>
        <dbReference type="Pfam" id="PF05970"/>
    </source>
</evidence>
<dbReference type="InterPro" id="IPR010285">
    <property type="entry name" value="DNA_helicase_pif1-like_DEAD"/>
</dbReference>
<proteinExistence type="inferred from homology"/>
<evidence type="ECO:0000313" key="3">
    <source>
        <dbReference type="EMBL" id="PNX87243.1"/>
    </source>
</evidence>
<sequence length="110" mass="12051">MTRVDENKPGVFFLYGYGSTGKTFIWRVMSTALRSKCEIVLTVASSGIAALLIPGGRTAHSSFNMRLLGGASSADVEQKRLFSEWVLGVGEGKLEMATTMIQNLTFHQIY</sequence>
<reference evidence="3 4" key="2">
    <citation type="journal article" date="2017" name="Front. Plant Sci.">
        <title>Gene Classification and Mining of Molecular Markers Useful in Red Clover (Trifolium pratense) Breeding.</title>
        <authorList>
            <person name="Istvanek J."/>
            <person name="Dluhosova J."/>
            <person name="Dluhos P."/>
            <person name="Patkova L."/>
            <person name="Nedelnik J."/>
            <person name="Repkova J."/>
        </authorList>
    </citation>
    <scope>NUCLEOTIDE SEQUENCE [LARGE SCALE GENOMIC DNA]</scope>
    <source>
        <strain evidence="4">cv. Tatra</strain>
        <tissue evidence="3">Young leaves</tissue>
    </source>
</reference>
<dbReference type="GO" id="GO:0000723">
    <property type="term" value="P:telomere maintenance"/>
    <property type="evidence" value="ECO:0007669"/>
    <property type="project" value="InterPro"/>
</dbReference>
<dbReference type="STRING" id="57577.A0A2K3M900"/>
<evidence type="ECO:0000256" key="1">
    <source>
        <dbReference type="RuleBase" id="RU363044"/>
    </source>
</evidence>
<dbReference type="GO" id="GO:0006310">
    <property type="term" value="P:DNA recombination"/>
    <property type="evidence" value="ECO:0007669"/>
    <property type="project" value="UniProtKB-KW"/>
</dbReference>
<protein>
    <recommendedName>
        <fullName evidence="1">ATP-dependent DNA helicase</fullName>
        <ecNumber evidence="1">5.6.2.3</ecNumber>
    </recommendedName>
</protein>
<dbReference type="PANTHER" id="PTHR10492:SF101">
    <property type="entry name" value="ATP-DEPENDENT DNA HELICASE"/>
    <property type="match status" value="1"/>
</dbReference>
<keyword evidence="1" id="KW-0547">Nucleotide-binding</keyword>
<dbReference type="Proteomes" id="UP000236291">
    <property type="component" value="Unassembled WGS sequence"/>
</dbReference>
<gene>
    <name evidence="3" type="ORF">L195_g043330</name>
</gene>